<evidence type="ECO:0000256" key="1">
    <source>
        <dbReference type="SAM" id="MobiDB-lite"/>
    </source>
</evidence>
<sequence length="264" mass="28224">MERTGIRAEEKTGLIVAVVLHLAVLALLLVQAMLPAPIIPKTERMTVSLAEDVGLEATAPDPVEESSAAIAPTLSDSPAPAPEILDAPSEPVVERPTKRVQSPVPAPGATTKPRRETPRETAKPKSSETGGGSRIGQDFLAGSGDSTRTSETRTPASQIGSQAKASLFQAVGRQLRPHWRPVDGADRELLVSQVRFRLNPDGSLNGSPVLRGQRGVTDANRAQAGRHGENAIRAVQLAAPFDLPPEYYEAWKVVTVDFDWKLSQ</sequence>
<dbReference type="Gene3D" id="3.30.1150.10">
    <property type="match status" value="1"/>
</dbReference>
<dbReference type="RefSeq" id="WP_221574536.1">
    <property type="nucleotide sequence ID" value="NZ_JAIGNK010000004.1"/>
</dbReference>
<keyword evidence="2" id="KW-1133">Transmembrane helix</keyword>
<comment type="caution">
    <text evidence="3">The sequence shown here is derived from an EMBL/GenBank/DDBJ whole genome shotgun (WGS) entry which is preliminary data.</text>
</comment>
<dbReference type="EMBL" id="JAIGNK010000004">
    <property type="protein sequence ID" value="MBX7459138.1"/>
    <property type="molecule type" value="Genomic_DNA"/>
</dbReference>
<evidence type="ECO:0000313" key="4">
    <source>
        <dbReference type="Proteomes" id="UP000783253"/>
    </source>
</evidence>
<accession>A0ABS7IZY1</accession>
<keyword evidence="4" id="KW-1185">Reference proteome</keyword>
<gene>
    <name evidence="3" type="ORF">K3152_12835</name>
</gene>
<reference evidence="3 4" key="1">
    <citation type="submission" date="2021-08" db="EMBL/GenBank/DDBJ databases">
        <title>Comparative Genomics Analysis of the Genus Qipengyuania Reveals Extensive Genetic Diversity and Metabolic Versatility, Including the Description of Fifteen Novel Species.</title>
        <authorList>
            <person name="Liu Y."/>
        </authorList>
    </citation>
    <scope>NUCLEOTIDE SEQUENCE [LARGE SCALE GENOMIC DNA]</scope>
    <source>
        <strain evidence="3 4">1NDH17</strain>
    </source>
</reference>
<protein>
    <submittedName>
        <fullName evidence="3">Energy transducer TonB</fullName>
    </submittedName>
</protein>
<keyword evidence="2" id="KW-0472">Membrane</keyword>
<organism evidence="3 4">
    <name type="scientific">Qipengyuania polymorpha</name>
    <dbReference type="NCBI Taxonomy" id="2867234"/>
    <lineage>
        <taxon>Bacteria</taxon>
        <taxon>Pseudomonadati</taxon>
        <taxon>Pseudomonadota</taxon>
        <taxon>Alphaproteobacteria</taxon>
        <taxon>Sphingomonadales</taxon>
        <taxon>Erythrobacteraceae</taxon>
        <taxon>Qipengyuania</taxon>
    </lineage>
</organism>
<feature type="compositionally biased region" description="Polar residues" evidence="1">
    <location>
        <begin position="144"/>
        <end position="161"/>
    </location>
</feature>
<evidence type="ECO:0000256" key="2">
    <source>
        <dbReference type="SAM" id="Phobius"/>
    </source>
</evidence>
<name>A0ABS7IZY1_9SPHN</name>
<proteinExistence type="predicted"/>
<keyword evidence="2" id="KW-0812">Transmembrane</keyword>
<feature type="compositionally biased region" description="Basic and acidic residues" evidence="1">
    <location>
        <begin position="113"/>
        <end position="126"/>
    </location>
</feature>
<dbReference type="Proteomes" id="UP000783253">
    <property type="component" value="Unassembled WGS sequence"/>
</dbReference>
<feature type="transmembrane region" description="Helical" evidence="2">
    <location>
        <begin position="12"/>
        <end position="34"/>
    </location>
</feature>
<feature type="region of interest" description="Disordered" evidence="1">
    <location>
        <begin position="72"/>
        <end position="161"/>
    </location>
</feature>
<evidence type="ECO:0000313" key="3">
    <source>
        <dbReference type="EMBL" id="MBX7459138.1"/>
    </source>
</evidence>
<dbReference type="SUPFAM" id="SSF74653">
    <property type="entry name" value="TolA/TonB C-terminal domain"/>
    <property type="match status" value="1"/>
</dbReference>